<feature type="transmembrane region" description="Helical" evidence="6">
    <location>
        <begin position="739"/>
        <end position="762"/>
    </location>
</feature>
<dbReference type="InterPro" id="IPR008271">
    <property type="entry name" value="Ser/Thr_kinase_AS"/>
</dbReference>
<dbReference type="Gene3D" id="1.20.1720.10">
    <property type="entry name" value="Multidrug resistance protein D"/>
    <property type="match status" value="1"/>
</dbReference>
<feature type="transmembrane region" description="Helical" evidence="6">
    <location>
        <begin position="857"/>
        <end position="876"/>
    </location>
</feature>
<comment type="subcellular location">
    <subcellularLocation>
        <location evidence="1">Membrane</location>
        <topology evidence="1">Multi-pass membrane protein</topology>
    </subcellularLocation>
</comment>
<dbReference type="AlphaFoldDB" id="A0A8H7TQ95"/>
<feature type="region of interest" description="Disordered" evidence="5">
    <location>
        <begin position="475"/>
        <end position="529"/>
    </location>
</feature>
<dbReference type="CDD" id="cd17502">
    <property type="entry name" value="MFS_Azr1_MDR_like"/>
    <property type="match status" value="1"/>
</dbReference>
<dbReference type="EMBL" id="JADCTT010000003">
    <property type="protein sequence ID" value="KAF9755624.1"/>
    <property type="molecule type" value="Genomic_DNA"/>
</dbReference>
<comment type="caution">
    <text evidence="9">The sequence shown here is derived from an EMBL/GenBank/DDBJ whole genome shotgun (WGS) entry which is preliminary data.</text>
</comment>
<feature type="transmembrane region" description="Helical" evidence="6">
    <location>
        <begin position="1023"/>
        <end position="1040"/>
    </location>
</feature>
<dbReference type="GO" id="GO:0004672">
    <property type="term" value="F:protein kinase activity"/>
    <property type="evidence" value="ECO:0007669"/>
    <property type="project" value="InterPro"/>
</dbReference>
<dbReference type="Pfam" id="PF00069">
    <property type="entry name" value="Pkinase"/>
    <property type="match status" value="1"/>
</dbReference>
<evidence type="ECO:0000256" key="1">
    <source>
        <dbReference type="ARBA" id="ARBA00004141"/>
    </source>
</evidence>
<dbReference type="Pfam" id="PF07690">
    <property type="entry name" value="MFS_1"/>
    <property type="match status" value="1"/>
</dbReference>
<dbReference type="InterPro" id="IPR011009">
    <property type="entry name" value="Kinase-like_dom_sf"/>
</dbReference>
<keyword evidence="4 6" id="KW-0472">Membrane</keyword>
<keyword evidence="3 6" id="KW-1133">Transmembrane helix</keyword>
<dbReference type="Gene3D" id="3.30.200.20">
    <property type="entry name" value="Phosphorylase Kinase, domain 1"/>
    <property type="match status" value="1"/>
</dbReference>
<dbReference type="Gene3D" id="1.20.1250.20">
    <property type="entry name" value="MFS general substrate transporter like domains"/>
    <property type="match status" value="1"/>
</dbReference>
<feature type="transmembrane region" description="Helical" evidence="6">
    <location>
        <begin position="609"/>
        <end position="627"/>
    </location>
</feature>
<dbReference type="InterPro" id="IPR036259">
    <property type="entry name" value="MFS_trans_sf"/>
</dbReference>
<feature type="domain" description="Protein kinase" evidence="7">
    <location>
        <begin position="200"/>
        <end position="438"/>
    </location>
</feature>
<dbReference type="GO" id="GO:0022857">
    <property type="term" value="F:transmembrane transporter activity"/>
    <property type="evidence" value="ECO:0007669"/>
    <property type="project" value="InterPro"/>
</dbReference>
<dbReference type="Proteomes" id="UP000616885">
    <property type="component" value="Unassembled WGS sequence"/>
</dbReference>
<evidence type="ECO:0000259" key="8">
    <source>
        <dbReference type="PROSITE" id="PS50850"/>
    </source>
</evidence>
<dbReference type="GO" id="GO:0005886">
    <property type="term" value="C:plasma membrane"/>
    <property type="evidence" value="ECO:0007669"/>
    <property type="project" value="TreeGrafter"/>
</dbReference>
<feature type="domain" description="Major facilitator superfamily (MFS) profile" evidence="8">
    <location>
        <begin position="543"/>
        <end position="1044"/>
    </location>
</feature>
<evidence type="ECO:0000256" key="4">
    <source>
        <dbReference type="ARBA" id="ARBA00023136"/>
    </source>
</evidence>
<dbReference type="SMART" id="SM00220">
    <property type="entry name" value="S_TKc"/>
    <property type="match status" value="1"/>
</dbReference>
<sequence>MEHLDNENVLAIVRPNNDTIFWLYNKIQAIHSAGVVFGTGRDCEVVIAEKGHSFPEEDMSFPDMSPSGTFEECHFSIGLDHQYRLVARDLTDGQGIRVKYNIWETEPGAHNAEWILAGRDTPDMCRKLQSTSGQLSRWRLTIFVKDEPIFYILPGKAIQSLQGLQEPNMQAQLFRQGKYPDGPLSLHVPLTVPKYFPEEGLIQRNIGSGGFGAVVHCWSPFTGKQHVVKRPLRRGYSLERWKQEARVMDLARHPHIVEFMGANFDATPRIAHGVPLSFLHGHEPAIIHRDIKPHNILVQQRGEGGANGHIVVKLCDFGLAREIPRGQIDSHPGTLRYTPPEYYPVDGYQPSLGVKIDIWCLGLVTFELVSRTLPSCSSTRYQSSDGDIIVGTPIHDKIVKDLHRFAENYHQGDFAILKRMLVLDPVGRITAKEAHELAEGMDISAFEPVQTVIATATATEPGTVVGQPLVDQAESAAEDMGSFHPPSHQEVAQQGAGGLVEGKDAQTSSSKTEPDQTVTGTTDTDGDNDDDEKYLKGWKLWIVTAGMWISLFLSTLETTIVSTSLISITDALSGFLLRDWVVTAYLLTYTGFLTIFAKVSDLFGKKTMLLVALAIFTVFSALCGASNDIVTLIIFRAFQGIGASGIYSMVLVLAPTLVPVRKYGKYMAIVATVFLIASVLGPVLGGVINAHSSWRWVFLLNIPGGAIAFITLAVFLPMSDESSQLSIKQIVRSKFRLSVWARLDLLGMSLLLAFSVLLIFALEEAGTRYPWRSPAIIAPLALAVALTIGFVLWEIYVERSASRQEPVFPPSICKDRLPAALLLSAFFIGFPFVSIIVNLPQRAQAVYGKSAFEAGISMLPLLLASPVATALAGFLTGRAKVPLFYILVVSGVFQLVGVGLTCGLPTNTTTFPKELYAYEAIMGFGFGLGLSTLLILARLVVSKENLPVMMGAATQVRVLGGTISLAICATMLNNYVKPKLGELIDPAEAAAVLESLSEIQTLTKLQQIQVRRAFAEGYNQQNIFMTALTGVGFVATCFLWERHPRRAE</sequence>
<feature type="transmembrane region" description="Helical" evidence="6">
    <location>
        <begin position="883"/>
        <end position="904"/>
    </location>
</feature>
<feature type="transmembrane region" description="Helical" evidence="6">
    <location>
        <begin position="817"/>
        <end position="837"/>
    </location>
</feature>
<gene>
    <name evidence="9" type="ORF">IM811_011065</name>
</gene>
<evidence type="ECO:0000256" key="3">
    <source>
        <dbReference type="ARBA" id="ARBA00022989"/>
    </source>
</evidence>
<evidence type="ECO:0008006" key="11">
    <source>
        <dbReference type="Google" id="ProtNLM"/>
    </source>
</evidence>
<evidence type="ECO:0000256" key="6">
    <source>
        <dbReference type="SAM" id="Phobius"/>
    </source>
</evidence>
<proteinExistence type="predicted"/>
<feature type="transmembrane region" description="Helical" evidence="6">
    <location>
        <begin position="633"/>
        <end position="654"/>
    </location>
</feature>
<feature type="transmembrane region" description="Helical" evidence="6">
    <location>
        <begin position="666"/>
        <end position="688"/>
    </location>
</feature>
<dbReference type="InterPro" id="IPR020846">
    <property type="entry name" value="MFS_dom"/>
</dbReference>
<name>A0A8H7TQ95_BIOOC</name>
<feature type="transmembrane region" description="Helical" evidence="6">
    <location>
        <begin position="916"/>
        <end position="937"/>
    </location>
</feature>
<organism evidence="9 10">
    <name type="scientific">Bionectria ochroleuca</name>
    <name type="common">Gliocladium roseum</name>
    <dbReference type="NCBI Taxonomy" id="29856"/>
    <lineage>
        <taxon>Eukaryota</taxon>
        <taxon>Fungi</taxon>
        <taxon>Dikarya</taxon>
        <taxon>Ascomycota</taxon>
        <taxon>Pezizomycotina</taxon>
        <taxon>Sordariomycetes</taxon>
        <taxon>Hypocreomycetidae</taxon>
        <taxon>Hypocreales</taxon>
        <taxon>Bionectriaceae</taxon>
        <taxon>Clonostachys</taxon>
    </lineage>
</organism>
<dbReference type="InterPro" id="IPR011701">
    <property type="entry name" value="MFS"/>
</dbReference>
<dbReference type="PROSITE" id="PS00108">
    <property type="entry name" value="PROTEIN_KINASE_ST"/>
    <property type="match status" value="1"/>
</dbReference>
<evidence type="ECO:0000256" key="2">
    <source>
        <dbReference type="ARBA" id="ARBA00022692"/>
    </source>
</evidence>
<dbReference type="InterPro" id="IPR000719">
    <property type="entry name" value="Prot_kinase_dom"/>
</dbReference>
<dbReference type="PANTHER" id="PTHR23501">
    <property type="entry name" value="MAJOR FACILITATOR SUPERFAMILY"/>
    <property type="match status" value="1"/>
</dbReference>
<dbReference type="PROSITE" id="PS50011">
    <property type="entry name" value="PROTEIN_KINASE_DOM"/>
    <property type="match status" value="1"/>
</dbReference>
<dbReference type="SUPFAM" id="SSF56112">
    <property type="entry name" value="Protein kinase-like (PK-like)"/>
    <property type="match status" value="1"/>
</dbReference>
<keyword evidence="2 6" id="KW-0812">Transmembrane</keyword>
<dbReference type="GO" id="GO:0005524">
    <property type="term" value="F:ATP binding"/>
    <property type="evidence" value="ECO:0007669"/>
    <property type="project" value="InterPro"/>
</dbReference>
<feature type="transmembrane region" description="Helical" evidence="6">
    <location>
        <begin position="958"/>
        <end position="976"/>
    </location>
</feature>
<evidence type="ECO:0000259" key="7">
    <source>
        <dbReference type="PROSITE" id="PS50011"/>
    </source>
</evidence>
<dbReference type="PROSITE" id="PS50850">
    <property type="entry name" value="MFS"/>
    <property type="match status" value="1"/>
</dbReference>
<dbReference type="SUPFAM" id="SSF103473">
    <property type="entry name" value="MFS general substrate transporter"/>
    <property type="match status" value="1"/>
</dbReference>
<evidence type="ECO:0000256" key="5">
    <source>
        <dbReference type="SAM" id="MobiDB-lite"/>
    </source>
</evidence>
<feature type="transmembrane region" description="Helical" evidence="6">
    <location>
        <begin position="580"/>
        <end position="597"/>
    </location>
</feature>
<evidence type="ECO:0000313" key="10">
    <source>
        <dbReference type="Proteomes" id="UP000616885"/>
    </source>
</evidence>
<feature type="transmembrane region" description="Helical" evidence="6">
    <location>
        <begin position="694"/>
        <end position="718"/>
    </location>
</feature>
<protein>
    <recommendedName>
        <fullName evidence="11">Major facilitator superfamily (MFS) profile domain-containing protein</fullName>
    </recommendedName>
</protein>
<dbReference type="Gene3D" id="1.10.510.10">
    <property type="entry name" value="Transferase(Phosphotransferase) domain 1"/>
    <property type="match status" value="1"/>
</dbReference>
<dbReference type="PANTHER" id="PTHR23501:SF43">
    <property type="entry name" value="MULTIDRUG TRANSPORTER, PUTATIVE (AFU_ORTHOLOGUE AFUA_6G03040)-RELATED"/>
    <property type="match status" value="1"/>
</dbReference>
<reference evidence="9" key="1">
    <citation type="submission" date="2020-10" db="EMBL/GenBank/DDBJ databases">
        <title>High-Quality Genome Resource of Clonostachys rosea strain S41 by Oxford Nanopore Long-Read Sequencing.</title>
        <authorList>
            <person name="Wang H."/>
        </authorList>
    </citation>
    <scope>NUCLEOTIDE SEQUENCE</scope>
    <source>
        <strain evidence="9">S41</strain>
    </source>
</reference>
<feature type="transmembrane region" description="Helical" evidence="6">
    <location>
        <begin position="774"/>
        <end position="796"/>
    </location>
</feature>
<dbReference type="CDD" id="cd00180">
    <property type="entry name" value="PKc"/>
    <property type="match status" value="1"/>
</dbReference>
<evidence type="ECO:0000313" key="9">
    <source>
        <dbReference type="EMBL" id="KAF9755624.1"/>
    </source>
</evidence>
<accession>A0A8H7TQ95</accession>